<dbReference type="Pfam" id="PF18052">
    <property type="entry name" value="Rx_N"/>
    <property type="match status" value="1"/>
</dbReference>
<comment type="function">
    <text evidence="1">Confers resistance to late blight (Phytophthora infestans) races carrying the avirulence gene Avr1. Resistance proteins guard the plant against pathogens that contain an appropriate avirulence protein via an indirect interaction with this avirulence protein. That triggers a defense system including the hypersensitive response, which restricts the pathogen growth.</text>
</comment>
<dbReference type="InterPro" id="IPR027417">
    <property type="entry name" value="P-loop_NTPase"/>
</dbReference>
<evidence type="ECO:0000256" key="6">
    <source>
        <dbReference type="ARBA" id="ARBA00022741"/>
    </source>
</evidence>
<keyword evidence="7" id="KW-0611">Plant defense</keyword>
<dbReference type="GO" id="GO:0009626">
    <property type="term" value="P:plant-type hypersensitive response"/>
    <property type="evidence" value="ECO:0007669"/>
    <property type="project" value="UniProtKB-KW"/>
</dbReference>
<dbReference type="Pfam" id="PF23598">
    <property type="entry name" value="LRR_14"/>
    <property type="match status" value="2"/>
</dbReference>
<dbReference type="AlphaFoldDB" id="A0A9Q0KLU3"/>
<feature type="domain" description="Disease resistance N-terminal" evidence="10">
    <location>
        <begin position="8"/>
        <end position="88"/>
    </location>
</feature>
<dbReference type="Gene3D" id="1.20.5.4130">
    <property type="match status" value="1"/>
</dbReference>
<dbReference type="Gene3D" id="1.10.8.430">
    <property type="entry name" value="Helical domain of apoptotic protease-activating factors"/>
    <property type="match status" value="1"/>
</dbReference>
<evidence type="ECO:0000259" key="11">
    <source>
        <dbReference type="Pfam" id="PF23559"/>
    </source>
</evidence>
<dbReference type="InterPro" id="IPR041118">
    <property type="entry name" value="Rx_N"/>
</dbReference>
<dbReference type="SUPFAM" id="SSF52540">
    <property type="entry name" value="P-loop containing nucleoside triphosphate hydrolases"/>
    <property type="match status" value="1"/>
</dbReference>
<dbReference type="InterPro" id="IPR055414">
    <property type="entry name" value="LRR_R13L4/SHOC2-like"/>
</dbReference>
<feature type="region of interest" description="Disordered" evidence="8">
    <location>
        <begin position="517"/>
        <end position="537"/>
    </location>
</feature>
<evidence type="ECO:0000256" key="3">
    <source>
        <dbReference type="ARBA" id="ARBA00022490"/>
    </source>
</evidence>
<dbReference type="Gene3D" id="3.80.10.10">
    <property type="entry name" value="Ribonuclease Inhibitor"/>
    <property type="match status" value="2"/>
</dbReference>
<evidence type="ECO:0000259" key="10">
    <source>
        <dbReference type="Pfam" id="PF18052"/>
    </source>
</evidence>
<dbReference type="InterPro" id="IPR002182">
    <property type="entry name" value="NB-ARC"/>
</dbReference>
<dbReference type="CDD" id="cd14798">
    <property type="entry name" value="RX-CC_like"/>
    <property type="match status" value="1"/>
</dbReference>
<dbReference type="EMBL" id="JAMYWD010000004">
    <property type="protein sequence ID" value="KAJ4972881.1"/>
    <property type="molecule type" value="Genomic_DNA"/>
</dbReference>
<dbReference type="InterPro" id="IPR058922">
    <property type="entry name" value="WHD_DRP"/>
</dbReference>
<dbReference type="FunFam" id="1.10.10.10:FF:000322">
    <property type="entry name" value="Probable disease resistance protein At1g63360"/>
    <property type="match status" value="1"/>
</dbReference>
<evidence type="ECO:0000313" key="13">
    <source>
        <dbReference type="EMBL" id="KAJ4972881.1"/>
    </source>
</evidence>
<keyword evidence="5" id="KW-0677">Repeat</keyword>
<dbReference type="Proteomes" id="UP001141806">
    <property type="component" value="Unassembled WGS sequence"/>
</dbReference>
<sequence>MAEGTIISFATKLGEIVVEEYKFLEGVEEQVVSLRDELEWISSFLRDAAVLRSKYERVDVWVSQIRDLAYDAEDVLDIFIHKEKKLKERNIMGLIHYPRRLSTLHKLGNQIDSINKRIEKISTCRSKYAIDKLEDKYSLGKDMALNKRRDLVVEGDDVVGFDIQSKNVTKKLLGKKDDSSQFHVISIVGMAGAGKSTLARKVYNDEHVKRHFDSFAWINVSQEFKSKSILEDIINQNSVEKKEKNATTNKEETTKEELGKLLVVFDDVWTIQDWDALHSDVLKKIKSTEIRVLLTSRYTVVATHANSRIKPYDIEKLDEEMGLELLKKKVFHEENFPNELEELAKKIVYKCHGLPLAIAVLGGLLSTKQKTTDVWNKVLESASWQLLQGSTDCPEILALSYDNLPNFLKPCFLYLGLFPEDERIDCESLIQLWIAEGFIQKRGAESMEDVAEDYLEELIQRNMIQVDVRGLNGNVETCRIHDLLREFAISKGRQEKFLDILGNNDSETNRTISRRVAVHSTNEEDEEGTEIPDSSSLNDPRSMLCFRQLSNIRSFEDKSFYKSFKLLRVLHLRGAISKLQSLPHEIGELVLLKYLNLSGASKLIRLPSSIRNLRNLQTLNISGTHINGTPGSVFYLEELRHFYGSPFLLRDISGIGFSCSLVQRKIIDYYYHSGIGGAAPPPRIGRLRNLRTLSFAGDKYWICDDEFSQLTNLRKLEIYRVKMDHRLGAALFNSILRFIYLRELYIQWDEGKLQFQGSLSQHVHLYKLTLEGEVEKLPNAFPPNLTELHLWYTALKQEEGDRLIQTLAELKNLKFLLLYNALEGKQMVFPAKGFPNLIRLEIGSLRNLEEWKVEEGSLPNLKFLTFRGLDSLRELPDGLRQVTTLQELHIYYFSAEIKKRVLRDEGDDWDKIKHIPNIRIY</sequence>
<evidence type="ECO:0000259" key="12">
    <source>
        <dbReference type="Pfam" id="PF23598"/>
    </source>
</evidence>
<dbReference type="InterPro" id="IPR044974">
    <property type="entry name" value="Disease_R_plants"/>
</dbReference>
<keyword evidence="6" id="KW-0547">Nucleotide-binding</keyword>
<dbReference type="Pfam" id="PF23559">
    <property type="entry name" value="WHD_DRP"/>
    <property type="match status" value="1"/>
</dbReference>
<evidence type="ECO:0000256" key="8">
    <source>
        <dbReference type="SAM" id="MobiDB-lite"/>
    </source>
</evidence>
<dbReference type="InterPro" id="IPR042197">
    <property type="entry name" value="Apaf_helical"/>
</dbReference>
<dbReference type="GO" id="GO:0043531">
    <property type="term" value="F:ADP binding"/>
    <property type="evidence" value="ECO:0007669"/>
    <property type="project" value="InterPro"/>
</dbReference>
<reference evidence="13" key="1">
    <citation type="journal article" date="2023" name="Plant J.">
        <title>The genome of the king protea, Protea cynaroides.</title>
        <authorList>
            <person name="Chang J."/>
            <person name="Duong T.A."/>
            <person name="Schoeman C."/>
            <person name="Ma X."/>
            <person name="Roodt D."/>
            <person name="Barker N."/>
            <person name="Li Z."/>
            <person name="Van de Peer Y."/>
            <person name="Mizrachi E."/>
        </authorList>
    </citation>
    <scope>NUCLEOTIDE SEQUENCE</scope>
    <source>
        <tissue evidence="13">Young leaves</tissue>
    </source>
</reference>
<accession>A0A9Q0KLU3</accession>
<evidence type="ECO:0000259" key="9">
    <source>
        <dbReference type="Pfam" id="PF00931"/>
    </source>
</evidence>
<dbReference type="OrthoDB" id="1928027at2759"/>
<feature type="domain" description="Disease resistance R13L4/SHOC-2-like LRR" evidence="12">
    <location>
        <begin position="560"/>
        <end position="643"/>
    </location>
</feature>
<evidence type="ECO:0000256" key="4">
    <source>
        <dbReference type="ARBA" id="ARBA00022667"/>
    </source>
</evidence>
<dbReference type="PANTHER" id="PTHR23155">
    <property type="entry name" value="DISEASE RESISTANCE PROTEIN RP"/>
    <property type="match status" value="1"/>
</dbReference>
<keyword evidence="4" id="KW-0381">Hypersensitive response</keyword>
<dbReference type="SUPFAM" id="SSF52058">
    <property type="entry name" value="L domain-like"/>
    <property type="match status" value="1"/>
</dbReference>
<evidence type="ECO:0000256" key="5">
    <source>
        <dbReference type="ARBA" id="ARBA00022737"/>
    </source>
</evidence>
<keyword evidence="14" id="KW-1185">Reference proteome</keyword>
<organism evidence="13 14">
    <name type="scientific">Protea cynaroides</name>
    <dbReference type="NCBI Taxonomy" id="273540"/>
    <lineage>
        <taxon>Eukaryota</taxon>
        <taxon>Viridiplantae</taxon>
        <taxon>Streptophyta</taxon>
        <taxon>Embryophyta</taxon>
        <taxon>Tracheophyta</taxon>
        <taxon>Spermatophyta</taxon>
        <taxon>Magnoliopsida</taxon>
        <taxon>Proteales</taxon>
        <taxon>Proteaceae</taxon>
        <taxon>Protea</taxon>
    </lineage>
</organism>
<evidence type="ECO:0000256" key="7">
    <source>
        <dbReference type="ARBA" id="ARBA00022821"/>
    </source>
</evidence>
<feature type="domain" description="NB-ARC" evidence="9">
    <location>
        <begin position="167"/>
        <end position="334"/>
    </location>
</feature>
<comment type="subcellular location">
    <subcellularLocation>
        <location evidence="2">Cytoplasm</location>
    </subcellularLocation>
</comment>
<comment type="caution">
    <text evidence="13">The sequence shown here is derived from an EMBL/GenBank/DDBJ whole genome shotgun (WGS) entry which is preliminary data.</text>
</comment>
<protein>
    <recommendedName>
        <fullName evidence="15">Disease resistance protein</fullName>
    </recommendedName>
</protein>
<evidence type="ECO:0008006" key="15">
    <source>
        <dbReference type="Google" id="ProtNLM"/>
    </source>
</evidence>
<evidence type="ECO:0000256" key="1">
    <source>
        <dbReference type="ARBA" id="ARBA00002074"/>
    </source>
</evidence>
<gene>
    <name evidence="13" type="ORF">NE237_006055</name>
</gene>
<name>A0A9Q0KLU3_9MAGN</name>
<proteinExistence type="predicted"/>
<evidence type="ECO:0000313" key="14">
    <source>
        <dbReference type="Proteomes" id="UP001141806"/>
    </source>
</evidence>
<dbReference type="PANTHER" id="PTHR23155:SF1152">
    <property type="entry name" value="AAA+ ATPASE DOMAIN-CONTAINING PROTEIN"/>
    <property type="match status" value="1"/>
</dbReference>
<dbReference type="InterPro" id="IPR038005">
    <property type="entry name" value="RX-like_CC"/>
</dbReference>
<dbReference type="Pfam" id="PF00931">
    <property type="entry name" value="NB-ARC"/>
    <property type="match status" value="1"/>
</dbReference>
<feature type="domain" description="Disease resistance R13L4/SHOC-2-like LRR" evidence="12">
    <location>
        <begin position="681"/>
        <end position="895"/>
    </location>
</feature>
<evidence type="ECO:0000256" key="2">
    <source>
        <dbReference type="ARBA" id="ARBA00004496"/>
    </source>
</evidence>
<feature type="domain" description="Disease resistance protein winged helix" evidence="11">
    <location>
        <begin position="417"/>
        <end position="488"/>
    </location>
</feature>
<dbReference type="PRINTS" id="PR00364">
    <property type="entry name" value="DISEASERSIST"/>
</dbReference>
<dbReference type="InterPro" id="IPR032675">
    <property type="entry name" value="LRR_dom_sf"/>
</dbReference>
<dbReference type="Gene3D" id="3.40.50.300">
    <property type="entry name" value="P-loop containing nucleotide triphosphate hydrolases"/>
    <property type="match status" value="1"/>
</dbReference>
<dbReference type="Gene3D" id="1.10.10.10">
    <property type="entry name" value="Winged helix-like DNA-binding domain superfamily/Winged helix DNA-binding domain"/>
    <property type="match status" value="1"/>
</dbReference>
<keyword evidence="3" id="KW-0963">Cytoplasm</keyword>
<dbReference type="InterPro" id="IPR036388">
    <property type="entry name" value="WH-like_DNA-bd_sf"/>
</dbReference>